<organism evidence="5 6">
    <name type="scientific">Elaeophora elaphi</name>
    <dbReference type="NCBI Taxonomy" id="1147741"/>
    <lineage>
        <taxon>Eukaryota</taxon>
        <taxon>Metazoa</taxon>
        <taxon>Ecdysozoa</taxon>
        <taxon>Nematoda</taxon>
        <taxon>Chromadorea</taxon>
        <taxon>Rhabditida</taxon>
        <taxon>Spirurina</taxon>
        <taxon>Spiruromorpha</taxon>
        <taxon>Filarioidea</taxon>
        <taxon>Onchocercidae</taxon>
        <taxon>Elaeophora</taxon>
    </lineage>
</organism>
<evidence type="ECO:0000313" key="6">
    <source>
        <dbReference type="WBParaSite" id="EEL_0000934501-mRNA-1"/>
    </source>
</evidence>
<dbReference type="GO" id="GO:0005634">
    <property type="term" value="C:nucleus"/>
    <property type="evidence" value="ECO:0007669"/>
    <property type="project" value="UniProtKB-SubCell"/>
</dbReference>
<dbReference type="PROSITE" id="PS00028">
    <property type="entry name" value="ZINC_FINGER_C2H2_1"/>
    <property type="match status" value="1"/>
</dbReference>
<evidence type="ECO:0000313" key="5">
    <source>
        <dbReference type="Proteomes" id="UP000050640"/>
    </source>
</evidence>
<keyword evidence="3" id="KW-0863">Zinc-finger</keyword>
<evidence type="ECO:0000259" key="4">
    <source>
        <dbReference type="PROSITE" id="PS50157"/>
    </source>
</evidence>
<dbReference type="InterPro" id="IPR052296">
    <property type="entry name" value="TR-Histone_Methyltrans"/>
</dbReference>
<evidence type="ECO:0000256" key="1">
    <source>
        <dbReference type="ARBA" id="ARBA00004123"/>
    </source>
</evidence>
<protein>
    <submittedName>
        <fullName evidence="6">C2H2-type domain-containing protein</fullName>
    </submittedName>
</protein>
<evidence type="ECO:0000256" key="2">
    <source>
        <dbReference type="ARBA" id="ARBA00023242"/>
    </source>
</evidence>
<dbReference type="PROSITE" id="PS50157">
    <property type="entry name" value="ZINC_FINGER_C2H2_2"/>
    <property type="match status" value="1"/>
</dbReference>
<keyword evidence="3" id="KW-0862">Zinc</keyword>
<keyword evidence="3" id="KW-0479">Metal-binding</keyword>
<dbReference type="STRING" id="1147741.A0A0R3S3K2"/>
<name>A0A0R3S3K2_9BILA</name>
<dbReference type="WBParaSite" id="EEL_0000934501-mRNA-1">
    <property type="protein sequence ID" value="EEL_0000934501-mRNA-1"/>
    <property type="gene ID" value="EEL_0000934501"/>
</dbReference>
<feature type="domain" description="C2H2-type" evidence="4">
    <location>
        <begin position="106"/>
        <end position="134"/>
    </location>
</feature>
<reference evidence="6" key="1">
    <citation type="submission" date="2017-02" db="UniProtKB">
        <authorList>
            <consortium name="WormBaseParasite"/>
        </authorList>
    </citation>
    <scope>IDENTIFICATION</scope>
</reference>
<dbReference type="GO" id="GO:0006355">
    <property type="term" value="P:regulation of DNA-templated transcription"/>
    <property type="evidence" value="ECO:0007669"/>
    <property type="project" value="TreeGrafter"/>
</dbReference>
<dbReference type="InterPro" id="IPR013087">
    <property type="entry name" value="Znf_C2H2_type"/>
</dbReference>
<dbReference type="AlphaFoldDB" id="A0A0R3S3K2"/>
<dbReference type="PANTHER" id="PTHR16516">
    <property type="entry name" value="AGAP007109-PA"/>
    <property type="match status" value="1"/>
</dbReference>
<evidence type="ECO:0000256" key="3">
    <source>
        <dbReference type="PROSITE-ProRule" id="PRU00042"/>
    </source>
</evidence>
<sequence>MTSNDEVITKKCRIWNPALDDCCNAASDNDKGTISVNFQSDHISQNYTNLMQPYSTAPVQSDYARGMENHHNTAMSFRLNIMLLPNYLMNTMLNPNFSSLNVPNQNCCAVCGSIFRLTADLVQHMRINHRTKHSQPRKRISPR</sequence>
<keyword evidence="2" id="KW-0539">Nucleus</keyword>
<proteinExistence type="predicted"/>
<comment type="subcellular location">
    <subcellularLocation>
        <location evidence="1">Nucleus</location>
    </subcellularLocation>
</comment>
<keyword evidence="5" id="KW-1185">Reference proteome</keyword>
<accession>A0A0R3S3K2</accession>
<dbReference type="GO" id="GO:0008270">
    <property type="term" value="F:zinc ion binding"/>
    <property type="evidence" value="ECO:0007669"/>
    <property type="project" value="UniProtKB-KW"/>
</dbReference>
<dbReference type="Proteomes" id="UP000050640">
    <property type="component" value="Unplaced"/>
</dbReference>
<dbReference type="PANTHER" id="PTHR16516:SF4">
    <property type="entry name" value="C2H2-TYPE DOMAIN-CONTAINING PROTEIN"/>
    <property type="match status" value="1"/>
</dbReference>